<dbReference type="PANTHER" id="PTHR46890:SF50">
    <property type="entry name" value="RNA-DIRECTED DNA POLYMERASE, EUKARYOTA, REVERSE TRANSCRIPTASE ZINC-BINDING DOMAIN PROTEIN-RELATED"/>
    <property type="match status" value="1"/>
</dbReference>
<dbReference type="InterPro" id="IPR000477">
    <property type="entry name" value="RT_dom"/>
</dbReference>
<dbReference type="PANTHER" id="PTHR46890">
    <property type="entry name" value="NON-LTR RETROLELEMENT REVERSE TRANSCRIPTASE-LIKE PROTEIN-RELATED"/>
    <property type="match status" value="1"/>
</dbReference>
<feature type="region of interest" description="Disordered" evidence="1">
    <location>
        <begin position="1"/>
        <end position="51"/>
    </location>
</feature>
<evidence type="ECO:0000256" key="1">
    <source>
        <dbReference type="SAM" id="MobiDB-lite"/>
    </source>
</evidence>
<evidence type="ECO:0000313" key="4">
    <source>
        <dbReference type="Proteomes" id="UP001054252"/>
    </source>
</evidence>
<dbReference type="SUPFAM" id="SSF56219">
    <property type="entry name" value="DNase I-like"/>
    <property type="match status" value="1"/>
</dbReference>
<accession>A0AAV5HG60</accession>
<gene>
    <name evidence="3" type="ORF">SLEP1_g705</name>
</gene>
<evidence type="ECO:0000259" key="2">
    <source>
        <dbReference type="Pfam" id="PF00078"/>
    </source>
</evidence>
<comment type="caution">
    <text evidence="3">The sequence shown here is derived from an EMBL/GenBank/DDBJ whole genome shotgun (WGS) entry which is preliminary data.</text>
</comment>
<dbReference type="InterPro" id="IPR043502">
    <property type="entry name" value="DNA/RNA_pol_sf"/>
</dbReference>
<name>A0AAV5HG60_9ROSI</name>
<reference evidence="3 4" key="1">
    <citation type="journal article" date="2021" name="Commun. Biol.">
        <title>The genome of Shorea leprosula (Dipterocarpaceae) highlights the ecological relevance of drought in aseasonal tropical rainforests.</title>
        <authorList>
            <person name="Ng K.K.S."/>
            <person name="Kobayashi M.J."/>
            <person name="Fawcett J.A."/>
            <person name="Hatakeyama M."/>
            <person name="Paape T."/>
            <person name="Ng C.H."/>
            <person name="Ang C.C."/>
            <person name="Tnah L.H."/>
            <person name="Lee C.T."/>
            <person name="Nishiyama T."/>
            <person name="Sese J."/>
            <person name="O'Brien M.J."/>
            <person name="Copetti D."/>
            <person name="Mohd Noor M.I."/>
            <person name="Ong R.C."/>
            <person name="Putra M."/>
            <person name="Sireger I.Z."/>
            <person name="Indrioko S."/>
            <person name="Kosugi Y."/>
            <person name="Izuno A."/>
            <person name="Isagi Y."/>
            <person name="Lee S.L."/>
            <person name="Shimizu K.K."/>
        </authorList>
    </citation>
    <scope>NUCLEOTIDE SEQUENCE [LARGE SCALE GENOMIC DNA]</scope>
    <source>
        <strain evidence="3">214</strain>
    </source>
</reference>
<dbReference type="AlphaFoldDB" id="A0AAV5HG60"/>
<sequence>MESTRVMARGTATGKDSGYKQRQGHRNRAPIQPQDKDEEETSDKDEVKKRVKENMVMEYTPTGEELHCLEGGMVVVVRSLGLISEIQERVPLKAWGERCFQRIESKRIAKRIKLKVGDQLYEIEIVEEWRSDPDWWLSENDRKSDQKTKSNDYSVAWSQNEDPIMDMDVICDGDDASFGASGGLLCLWDRWHFVKREEFIGDGYVGISGEWGVNKQQCCLINVYGPNDRQKRAKLWEELRKMVIDKEGRWLIAGDFNAVRGLEERRYTWYKPNGTARSRLNRFLLNWGPRPFRVLDAWQQHPEFKKVVEDKWREMAVEGFAGYKCQQKLKLLKEFLKGWNKEVFGNMEAQHVQAIKKIEQVDMQNEVVDLEEFEIVKRQEGFFEMWDCLRKRELIWKQKSRSKWVREGDANTCFFHRVANGRRAQNSIAGLMCDGVWIEDPDVVKNETVKYFRSLFQGDSWNRPKPDGIKFQKIFEEKKEWLERPFSVEEIEEGLRSCDGSKAPGPDGYNFNFLKFAWHCIKEDFISFFSEFHWNGKLVRGLNSSFLALVPKKLNVVNLKDYRPISLIGCVYKLLAKVLANRLKSVMSEIVSETQSAFVGGRQLVDSVLVLNEVVDEIKNRKQPAFVFKADFEKAYDCINCPTKEFEVGKGLGQGDPLSPFLFLMIGEGLQGLFADDTIIMGRADAENIRMVKDVLRWFELMSGLRINFNKSSIYGYNVSERWLKGSAGMSEVDITTIECLRVSKLWRDIIRIGGQSLRLRNMLVEGFKWEVGEGNKVDFWQEWWVGDKILRDLCPRLYALSVKKKGKVFEMGSWDEGRWCRRVEWRRGTIGREKDEEVVLEKALDGV</sequence>
<keyword evidence="4" id="KW-1185">Reference proteome</keyword>
<dbReference type="Gene3D" id="3.60.10.10">
    <property type="entry name" value="Endonuclease/exonuclease/phosphatase"/>
    <property type="match status" value="1"/>
</dbReference>
<dbReference type="EMBL" id="BPVZ01000001">
    <property type="protein sequence ID" value="GKU86141.1"/>
    <property type="molecule type" value="Genomic_DNA"/>
</dbReference>
<dbReference type="Proteomes" id="UP001054252">
    <property type="component" value="Unassembled WGS sequence"/>
</dbReference>
<dbReference type="Pfam" id="PF00078">
    <property type="entry name" value="RVT_1"/>
    <property type="match status" value="1"/>
</dbReference>
<dbReference type="InterPro" id="IPR036691">
    <property type="entry name" value="Endo/exonu/phosph_ase_sf"/>
</dbReference>
<feature type="domain" description="Reverse transcriptase" evidence="2">
    <location>
        <begin position="551"/>
        <end position="715"/>
    </location>
</feature>
<dbReference type="SUPFAM" id="SSF56672">
    <property type="entry name" value="DNA/RNA polymerases"/>
    <property type="match status" value="1"/>
</dbReference>
<protein>
    <recommendedName>
        <fullName evidence="2">Reverse transcriptase domain-containing protein</fullName>
    </recommendedName>
</protein>
<evidence type="ECO:0000313" key="3">
    <source>
        <dbReference type="EMBL" id="GKU86141.1"/>
    </source>
</evidence>
<dbReference type="InterPro" id="IPR052343">
    <property type="entry name" value="Retrotransposon-Effector_Assoc"/>
</dbReference>
<proteinExistence type="predicted"/>
<organism evidence="3 4">
    <name type="scientific">Rubroshorea leprosula</name>
    <dbReference type="NCBI Taxonomy" id="152421"/>
    <lineage>
        <taxon>Eukaryota</taxon>
        <taxon>Viridiplantae</taxon>
        <taxon>Streptophyta</taxon>
        <taxon>Embryophyta</taxon>
        <taxon>Tracheophyta</taxon>
        <taxon>Spermatophyta</taxon>
        <taxon>Magnoliopsida</taxon>
        <taxon>eudicotyledons</taxon>
        <taxon>Gunneridae</taxon>
        <taxon>Pentapetalae</taxon>
        <taxon>rosids</taxon>
        <taxon>malvids</taxon>
        <taxon>Malvales</taxon>
        <taxon>Dipterocarpaceae</taxon>
        <taxon>Rubroshorea</taxon>
    </lineage>
</organism>
<dbReference type="CDD" id="cd01650">
    <property type="entry name" value="RT_nLTR_like"/>
    <property type="match status" value="1"/>
</dbReference>